<evidence type="ECO:0000259" key="3">
    <source>
        <dbReference type="PROSITE" id="PS50871"/>
    </source>
</evidence>
<sequence>MYSCNGKNFNHCAFPVPIPGPQGIQGPPGPVPQSAFKAVTDNQQPYTVPVTPTPVTYEIRLFDLNDEYDVMTSTFIPKQNGVYFVLASIGFFSEVANKSLELAILVNDETTIIDNENFSSFFFSNPVISVSGTLLLNAGDKVTVSHTNSGIGLILSAFSSTHFEATRLPSPL</sequence>
<dbReference type="InterPro" id="IPR008983">
    <property type="entry name" value="Tumour_necrosis_fac-like_dom"/>
</dbReference>
<organism evidence="4 5">
    <name type="scientific">Bacillus hominis</name>
    <dbReference type="NCBI Taxonomy" id="2817478"/>
    <lineage>
        <taxon>Bacteria</taxon>
        <taxon>Bacillati</taxon>
        <taxon>Bacillota</taxon>
        <taxon>Bacilli</taxon>
        <taxon>Bacillales</taxon>
        <taxon>Bacillaceae</taxon>
        <taxon>Bacillus</taxon>
        <taxon>Bacillus cereus group</taxon>
    </lineage>
</organism>
<dbReference type="Proteomes" id="UP001224139">
    <property type="component" value="Unassembled WGS sequence"/>
</dbReference>
<comment type="caution">
    <text evidence="4">The sequence shown here is derived from an EMBL/GenBank/DDBJ whole genome shotgun (WGS) entry which is preliminary data.</text>
</comment>
<protein>
    <recommendedName>
        <fullName evidence="3">C1q domain-containing protein</fullName>
    </recommendedName>
</protein>
<evidence type="ECO:0000313" key="5">
    <source>
        <dbReference type="Proteomes" id="UP001224139"/>
    </source>
</evidence>
<evidence type="ECO:0000313" key="4">
    <source>
        <dbReference type="EMBL" id="MDM5439023.1"/>
    </source>
</evidence>
<dbReference type="PANTHER" id="PTHR15427:SF33">
    <property type="entry name" value="COLLAGEN IV NC1 DOMAIN-CONTAINING PROTEIN"/>
    <property type="match status" value="1"/>
</dbReference>
<reference evidence="4 5" key="1">
    <citation type="submission" date="2023-06" db="EMBL/GenBank/DDBJ databases">
        <title>Comparative genomics of Bacillaceae isolates and their secondary metabolite potential.</title>
        <authorList>
            <person name="Song L."/>
            <person name="Nielsen L.J."/>
            <person name="Mohite O."/>
            <person name="Xu X."/>
            <person name="Weber T."/>
            <person name="Kovacs A.T."/>
        </authorList>
    </citation>
    <scope>NUCLEOTIDE SEQUENCE [LARGE SCALE GENOMIC DNA]</scope>
    <source>
        <strain evidence="4 5">DX2.1</strain>
    </source>
</reference>
<keyword evidence="2" id="KW-0964">Secreted</keyword>
<feature type="domain" description="C1q" evidence="3">
    <location>
        <begin position="29"/>
        <end position="172"/>
    </location>
</feature>
<dbReference type="PROSITE" id="PS50871">
    <property type="entry name" value="C1Q"/>
    <property type="match status" value="1"/>
</dbReference>
<evidence type="ECO:0000256" key="2">
    <source>
        <dbReference type="ARBA" id="ARBA00022525"/>
    </source>
</evidence>
<accession>A0ABT7R7X2</accession>
<dbReference type="InterPro" id="IPR050392">
    <property type="entry name" value="Collagen/C1q_domain"/>
</dbReference>
<dbReference type="Gene3D" id="2.60.120.40">
    <property type="match status" value="1"/>
</dbReference>
<gene>
    <name evidence="4" type="ORF">QUG02_13015</name>
</gene>
<dbReference type="SUPFAM" id="SSF49842">
    <property type="entry name" value="TNF-like"/>
    <property type="match status" value="1"/>
</dbReference>
<dbReference type="InterPro" id="IPR001073">
    <property type="entry name" value="C1q_dom"/>
</dbReference>
<dbReference type="PANTHER" id="PTHR15427">
    <property type="entry name" value="EMILIN ELASTIN MICROFIBRIL INTERFACE-LOCATED PROTEIN ELASTIN MICROFIBRIL INTERFACER"/>
    <property type="match status" value="1"/>
</dbReference>
<comment type="subcellular location">
    <subcellularLocation>
        <location evidence="1">Secreted</location>
    </subcellularLocation>
</comment>
<name>A0ABT7R7X2_9BACI</name>
<evidence type="ECO:0000256" key="1">
    <source>
        <dbReference type="ARBA" id="ARBA00004613"/>
    </source>
</evidence>
<dbReference type="RefSeq" id="WP_289359321.1">
    <property type="nucleotide sequence ID" value="NZ_JAUCFG010000002.1"/>
</dbReference>
<keyword evidence="5" id="KW-1185">Reference proteome</keyword>
<dbReference type="EMBL" id="JAUCFG010000002">
    <property type="protein sequence ID" value="MDM5439023.1"/>
    <property type="molecule type" value="Genomic_DNA"/>
</dbReference>
<proteinExistence type="predicted"/>